<keyword evidence="3" id="KW-1185">Reference proteome</keyword>
<name>A0ABQ6KZC1_ASPOZ</name>
<organism evidence="2 3">
    <name type="scientific">Aspergillus oryzae var. brunneus</name>
    <dbReference type="NCBI Taxonomy" id="332754"/>
    <lineage>
        <taxon>Eukaryota</taxon>
        <taxon>Fungi</taxon>
        <taxon>Dikarya</taxon>
        <taxon>Ascomycota</taxon>
        <taxon>Pezizomycotina</taxon>
        <taxon>Eurotiomycetes</taxon>
        <taxon>Eurotiomycetidae</taxon>
        <taxon>Eurotiales</taxon>
        <taxon>Aspergillaceae</taxon>
        <taxon>Aspergillus</taxon>
        <taxon>Aspergillus subgen. Circumdati</taxon>
    </lineage>
</organism>
<feature type="compositionally biased region" description="Polar residues" evidence="1">
    <location>
        <begin position="11"/>
        <end position="33"/>
    </location>
</feature>
<protein>
    <submittedName>
        <fullName evidence="2">Unnamed protein product</fullName>
    </submittedName>
</protein>
<sequence length="101" mass="10608">MLGKAAVATRSPASPSASGTPLLSTDGSYTSTGIPRAKPAHPPTWTGSRKLPVPKQPAMSDVCPARHIVQPEIGREAGIVEPFKKGVGQNHSSAYHQLQRT</sequence>
<evidence type="ECO:0000313" key="2">
    <source>
        <dbReference type="EMBL" id="GMG50928.1"/>
    </source>
</evidence>
<accession>A0ABQ6KZC1</accession>
<feature type="region of interest" description="Disordered" evidence="1">
    <location>
        <begin position="1"/>
        <end position="59"/>
    </location>
</feature>
<proteinExistence type="predicted"/>
<evidence type="ECO:0000313" key="3">
    <source>
        <dbReference type="Proteomes" id="UP001165189"/>
    </source>
</evidence>
<dbReference type="Proteomes" id="UP001165189">
    <property type="component" value="Unassembled WGS sequence"/>
</dbReference>
<dbReference type="EMBL" id="BSYB01000044">
    <property type="protein sequence ID" value="GMG50928.1"/>
    <property type="molecule type" value="Genomic_DNA"/>
</dbReference>
<comment type="caution">
    <text evidence="2">The sequence shown here is derived from an EMBL/GenBank/DDBJ whole genome shotgun (WGS) entry which is preliminary data.</text>
</comment>
<gene>
    <name evidence="2" type="ORF">Aory05_000941700</name>
</gene>
<evidence type="ECO:0000256" key="1">
    <source>
        <dbReference type="SAM" id="MobiDB-lite"/>
    </source>
</evidence>
<reference evidence="2" key="1">
    <citation type="submission" date="2023-04" db="EMBL/GenBank/DDBJ databases">
        <title>Aspergillus oryzae var. brunneus NBRC 4377.</title>
        <authorList>
            <person name="Ichikawa N."/>
            <person name="Sato H."/>
            <person name="Tonouchi N."/>
        </authorList>
    </citation>
    <scope>NUCLEOTIDE SEQUENCE</scope>
    <source>
        <strain evidence="2">NBRC 4377</strain>
    </source>
</reference>